<feature type="transmembrane region" description="Helical" evidence="1">
    <location>
        <begin position="65"/>
        <end position="86"/>
    </location>
</feature>
<dbReference type="Proteomes" id="UP001595665">
    <property type="component" value="Unassembled WGS sequence"/>
</dbReference>
<dbReference type="EMBL" id="JBHRVV010000001">
    <property type="protein sequence ID" value="MFC3460620.1"/>
    <property type="molecule type" value="Genomic_DNA"/>
</dbReference>
<accession>A0ABV7PPL8</accession>
<keyword evidence="1" id="KW-1133">Transmembrane helix</keyword>
<name>A0ABV7PPL8_9BURK</name>
<reference evidence="3" key="1">
    <citation type="journal article" date="2019" name="Int. J. Syst. Evol. Microbiol.">
        <title>The Global Catalogue of Microorganisms (GCM) 10K type strain sequencing project: providing services to taxonomists for standard genome sequencing and annotation.</title>
        <authorList>
            <consortium name="The Broad Institute Genomics Platform"/>
            <consortium name="The Broad Institute Genome Sequencing Center for Infectious Disease"/>
            <person name="Wu L."/>
            <person name="Ma J."/>
        </authorList>
    </citation>
    <scope>NUCLEOTIDE SEQUENCE [LARGE SCALE GENOMIC DNA]</scope>
    <source>
        <strain evidence="3">CCM 7480</strain>
    </source>
</reference>
<keyword evidence="1" id="KW-0472">Membrane</keyword>
<evidence type="ECO:0000256" key="1">
    <source>
        <dbReference type="SAM" id="Phobius"/>
    </source>
</evidence>
<organism evidence="2 3">
    <name type="scientific">Massilia haematophila</name>
    <dbReference type="NCBI Taxonomy" id="457923"/>
    <lineage>
        <taxon>Bacteria</taxon>
        <taxon>Pseudomonadati</taxon>
        <taxon>Pseudomonadota</taxon>
        <taxon>Betaproteobacteria</taxon>
        <taxon>Burkholderiales</taxon>
        <taxon>Oxalobacteraceae</taxon>
        <taxon>Telluria group</taxon>
        <taxon>Massilia</taxon>
    </lineage>
</organism>
<keyword evidence="1" id="KW-0812">Transmembrane</keyword>
<evidence type="ECO:0000313" key="2">
    <source>
        <dbReference type="EMBL" id="MFC3460620.1"/>
    </source>
</evidence>
<dbReference type="RefSeq" id="WP_379737104.1">
    <property type="nucleotide sequence ID" value="NZ_JBHRVV010000001.1"/>
</dbReference>
<proteinExistence type="predicted"/>
<keyword evidence="3" id="KW-1185">Reference proteome</keyword>
<protein>
    <submittedName>
        <fullName evidence="2">Uncharacterized protein</fullName>
    </submittedName>
</protein>
<sequence length="92" mass="10013">MKRIWSAVVACLLLLLVLLFLGFGGYASRPLPLKLGAAALGLCFLVTFFNVVLPDGRIANNVVKVLNFCAGALFFAAMLLVLQHYFNTMHLA</sequence>
<comment type="caution">
    <text evidence="2">The sequence shown here is derived from an EMBL/GenBank/DDBJ whole genome shotgun (WGS) entry which is preliminary data.</text>
</comment>
<gene>
    <name evidence="2" type="ORF">ACFOPH_20565</name>
</gene>
<evidence type="ECO:0000313" key="3">
    <source>
        <dbReference type="Proteomes" id="UP001595665"/>
    </source>
</evidence>
<feature type="transmembrane region" description="Helical" evidence="1">
    <location>
        <begin position="37"/>
        <end position="53"/>
    </location>
</feature>